<protein>
    <recommendedName>
        <fullName evidence="3">UMOD/GP2/OIT3-like D8C domain-containing protein</fullName>
    </recommendedName>
</protein>
<dbReference type="InParanoid" id="A0A4W6ECL4"/>
<name>A0A4W6ECL4_LATCA</name>
<reference evidence="5" key="1">
    <citation type="submission" date="2015-09" db="EMBL/GenBank/DDBJ databases">
        <authorList>
            <person name="Sai Rama Sridatta P."/>
        </authorList>
    </citation>
    <scope>NUCLEOTIDE SEQUENCE [LARGE SCALE GENOMIC DNA]</scope>
</reference>
<dbReference type="AlphaFoldDB" id="A0A4W6ECL4"/>
<dbReference type="InterPro" id="IPR057774">
    <property type="entry name" value="D8C_UMOD/GP2/OIT3-like"/>
</dbReference>
<reference evidence="4" key="3">
    <citation type="submission" date="2025-09" db="UniProtKB">
        <authorList>
            <consortium name="Ensembl"/>
        </authorList>
    </citation>
    <scope>IDENTIFICATION</scope>
</reference>
<dbReference type="Pfam" id="PF23283">
    <property type="entry name" value="D8C_UMOD"/>
    <property type="match status" value="1"/>
</dbReference>
<dbReference type="STRING" id="8187.ENSLCAP00010035804"/>
<evidence type="ECO:0000256" key="1">
    <source>
        <dbReference type="ARBA" id="ARBA00022729"/>
    </source>
</evidence>
<keyword evidence="1" id="KW-0732">Signal</keyword>
<feature type="domain" description="UMOD/GP2/OIT3-like D8C" evidence="3">
    <location>
        <begin position="62"/>
        <end position="133"/>
    </location>
</feature>
<dbReference type="GeneTree" id="ENSGT00940000177484"/>
<accession>A0A4W6ECL4</accession>
<evidence type="ECO:0000256" key="2">
    <source>
        <dbReference type="ARBA" id="ARBA00023157"/>
    </source>
</evidence>
<reference evidence="4" key="2">
    <citation type="submission" date="2025-08" db="UniProtKB">
        <authorList>
            <consortium name="Ensembl"/>
        </authorList>
    </citation>
    <scope>IDENTIFICATION</scope>
</reference>
<keyword evidence="5" id="KW-1185">Reference proteome</keyword>
<dbReference type="Ensembl" id="ENSLCAT00010036644.1">
    <property type="protein sequence ID" value="ENSLCAP00010035804.1"/>
    <property type="gene ID" value="ENSLCAG00010016785.1"/>
</dbReference>
<organism evidence="4 5">
    <name type="scientific">Lates calcarifer</name>
    <name type="common">Barramundi</name>
    <name type="synonym">Holocentrus calcarifer</name>
    <dbReference type="NCBI Taxonomy" id="8187"/>
    <lineage>
        <taxon>Eukaryota</taxon>
        <taxon>Metazoa</taxon>
        <taxon>Chordata</taxon>
        <taxon>Craniata</taxon>
        <taxon>Vertebrata</taxon>
        <taxon>Euteleostomi</taxon>
        <taxon>Actinopterygii</taxon>
        <taxon>Neopterygii</taxon>
        <taxon>Teleostei</taxon>
        <taxon>Neoteleostei</taxon>
        <taxon>Acanthomorphata</taxon>
        <taxon>Carangaria</taxon>
        <taxon>Carangaria incertae sedis</taxon>
        <taxon>Centropomidae</taxon>
        <taxon>Lates</taxon>
    </lineage>
</organism>
<keyword evidence="2" id="KW-1015">Disulfide bond</keyword>
<dbReference type="Proteomes" id="UP000314980">
    <property type="component" value="Unassembled WGS sequence"/>
</dbReference>
<evidence type="ECO:0000259" key="3">
    <source>
        <dbReference type="Pfam" id="PF23283"/>
    </source>
</evidence>
<evidence type="ECO:0000313" key="5">
    <source>
        <dbReference type="Proteomes" id="UP000314980"/>
    </source>
</evidence>
<evidence type="ECO:0000313" key="4">
    <source>
        <dbReference type="Ensembl" id="ENSLCAP00010035804.1"/>
    </source>
</evidence>
<proteinExistence type="predicted"/>
<sequence length="147" mass="16266">MCTKPFKNISLGSCDGYTNITEPWRNQAFTSTSFPGFPRDDAKLVNNWWRFTGIGGDRVIPSCIASNRGGTARTVYIPSTYPTTESETPTRVSAYGSWNGCYNTQFAVNVALCPGGFYVYKPLSHTSANTGYVTCELFNTQLRTRSI</sequence>